<organism evidence="3 4">
    <name type="scientific">Diploptera punctata</name>
    <name type="common">Pacific beetle cockroach</name>
    <dbReference type="NCBI Taxonomy" id="6984"/>
    <lineage>
        <taxon>Eukaryota</taxon>
        <taxon>Metazoa</taxon>
        <taxon>Ecdysozoa</taxon>
        <taxon>Arthropoda</taxon>
        <taxon>Hexapoda</taxon>
        <taxon>Insecta</taxon>
        <taxon>Pterygota</taxon>
        <taxon>Neoptera</taxon>
        <taxon>Polyneoptera</taxon>
        <taxon>Dictyoptera</taxon>
        <taxon>Blattodea</taxon>
        <taxon>Blaberoidea</taxon>
        <taxon>Blaberidae</taxon>
        <taxon>Diplopterinae</taxon>
        <taxon>Diploptera</taxon>
    </lineage>
</organism>
<feature type="compositionally biased region" description="Low complexity" evidence="1">
    <location>
        <begin position="299"/>
        <end position="308"/>
    </location>
</feature>
<dbReference type="Gene3D" id="2.30.29.30">
    <property type="entry name" value="Pleckstrin-homology domain (PH domain)/Phosphotyrosine-binding domain (PTB)"/>
    <property type="match status" value="1"/>
</dbReference>
<sequence length="776" mass="87398">VVDSHETYSLLKSNIVVPRSDCLSPIPPVSPTQSSMAQACMRMEISSNSNTLRTNADIPEDVILEETTHHSTPLKNIHENFVDTLTTISESCSQESLFCNFYDNCADPTAVRSSLPANFVAPQLMDIEVDTNSNQGSDTNEIVTTLQCVTTETNIPPPSSNSAPSKKSNKLFKAPLTRRLSFAFSRSSFSRKSDASASSRILDRVTPMSCDDNPPSSTVLPKSCATQPATMEEQPVTTLVVDESMVQNIPEKAPLKAPIVKAEWFWVSVQNEGCADEKDYLFEDFLETMLTPSGRRTSHTPSASSSSTRARKRKRIREAMSKLIQNESPALNKRRSSVSDAGLLSMSGSFLDSTTTPVKQTDEVEAVETPRKIQSPRHQVFMELVQTETNYVGILHTIMHMFKSPLENMSEAEGPLLNNTELKIIFGNLPPIYEVHQKMLEELSWAASHWKEDFSIGKVFLKYAPDLMKAYPPFVNFFENTKEMLVSCDQSKPRFHAFLKICQTRPECGRQSLQELLIRPVQRLPSISLLLNDILKHTQKSNQDYVALEYALSSIREVMTHINEDKRKTEGQLVMFDIFNEIDNCPPHLVSSHRSFIMRCDVIELSDEMSGRGDNLVFFLFSDTLEVCKKRSKAFNSLKSPNTTSTLHSAKLSGKPFKHIRLIHLSNIKRVVDIRETDDCHNVFALMCRQEVKEKLYSFTLADEETDKLNFLKTLCRQMANTACTTDADYFLASLDSHQVDIDTSDVTYGTLSKAFKYIHEILNTHSVTEIRKGTK</sequence>
<dbReference type="GO" id="GO:2000431">
    <property type="term" value="P:regulation of cytokinesis, actomyosin contractile ring assembly"/>
    <property type="evidence" value="ECO:0007669"/>
    <property type="project" value="InterPro"/>
</dbReference>
<feature type="non-terminal residue" evidence="3">
    <location>
        <position position="1"/>
    </location>
</feature>
<dbReference type="PANTHER" id="PTHR16777:SF2">
    <property type="entry name" value="PROTEIN ECT2"/>
    <property type="match status" value="1"/>
</dbReference>
<dbReference type="Pfam" id="PF21242">
    <property type="entry name" value="ECT2_PH"/>
    <property type="match status" value="1"/>
</dbReference>
<dbReference type="AlphaFoldDB" id="A0AAD7ZZZ0"/>
<evidence type="ECO:0000313" key="3">
    <source>
        <dbReference type="EMBL" id="KAJ9589806.1"/>
    </source>
</evidence>
<feature type="region of interest" description="Disordered" evidence="1">
    <location>
        <begin position="205"/>
        <end position="230"/>
    </location>
</feature>
<dbReference type="SUPFAM" id="SSF48065">
    <property type="entry name" value="DBL homology domain (DH-domain)"/>
    <property type="match status" value="1"/>
</dbReference>
<dbReference type="SMART" id="SM00325">
    <property type="entry name" value="RhoGEF"/>
    <property type="match status" value="1"/>
</dbReference>
<dbReference type="InterPro" id="IPR036420">
    <property type="entry name" value="BRCT_dom_sf"/>
</dbReference>
<dbReference type="InterPro" id="IPR049395">
    <property type="entry name" value="ECT2_PH"/>
</dbReference>
<protein>
    <recommendedName>
        <fullName evidence="2">DH domain-containing protein</fullName>
    </recommendedName>
</protein>
<dbReference type="Gene3D" id="1.20.900.10">
    <property type="entry name" value="Dbl homology (DH) domain"/>
    <property type="match status" value="1"/>
</dbReference>
<dbReference type="GO" id="GO:0005938">
    <property type="term" value="C:cell cortex"/>
    <property type="evidence" value="ECO:0007669"/>
    <property type="project" value="TreeGrafter"/>
</dbReference>
<feature type="region of interest" description="Disordered" evidence="1">
    <location>
        <begin position="292"/>
        <end position="314"/>
    </location>
</feature>
<feature type="domain" description="DH" evidence="2">
    <location>
        <begin position="376"/>
        <end position="565"/>
    </location>
</feature>
<dbReference type="GO" id="GO:0005634">
    <property type="term" value="C:nucleus"/>
    <property type="evidence" value="ECO:0007669"/>
    <property type="project" value="InterPro"/>
</dbReference>
<keyword evidence="4" id="KW-1185">Reference proteome</keyword>
<name>A0AAD7ZZZ0_DIPPU</name>
<dbReference type="InterPro" id="IPR011993">
    <property type="entry name" value="PH-like_dom_sf"/>
</dbReference>
<dbReference type="GO" id="GO:0005085">
    <property type="term" value="F:guanyl-nucleotide exchange factor activity"/>
    <property type="evidence" value="ECO:0007669"/>
    <property type="project" value="InterPro"/>
</dbReference>
<dbReference type="PANTHER" id="PTHR16777">
    <property type="entry name" value="PROTEIN ECT2"/>
    <property type="match status" value="1"/>
</dbReference>
<dbReference type="GO" id="GO:0035556">
    <property type="term" value="P:intracellular signal transduction"/>
    <property type="evidence" value="ECO:0007669"/>
    <property type="project" value="InterPro"/>
</dbReference>
<dbReference type="Gene3D" id="3.40.50.10190">
    <property type="entry name" value="BRCT domain"/>
    <property type="match status" value="1"/>
</dbReference>
<dbReference type="InterPro" id="IPR001331">
    <property type="entry name" value="GDS_CDC24_CS"/>
</dbReference>
<dbReference type="GO" id="GO:0000281">
    <property type="term" value="P:mitotic cytokinesis"/>
    <property type="evidence" value="ECO:0007669"/>
    <property type="project" value="TreeGrafter"/>
</dbReference>
<reference evidence="3" key="1">
    <citation type="journal article" date="2023" name="IScience">
        <title>Live-bearing cockroach genome reveals convergent evolutionary mechanisms linked to viviparity in insects and beyond.</title>
        <authorList>
            <person name="Fouks B."/>
            <person name="Harrison M.C."/>
            <person name="Mikhailova A.A."/>
            <person name="Marchal E."/>
            <person name="English S."/>
            <person name="Carruthers M."/>
            <person name="Jennings E.C."/>
            <person name="Chiamaka E.L."/>
            <person name="Frigard R.A."/>
            <person name="Pippel M."/>
            <person name="Attardo G.M."/>
            <person name="Benoit J.B."/>
            <person name="Bornberg-Bauer E."/>
            <person name="Tobe S.S."/>
        </authorList>
    </citation>
    <scope>NUCLEOTIDE SEQUENCE</scope>
    <source>
        <strain evidence="3">Stay&amp;Tobe</strain>
    </source>
</reference>
<dbReference type="Pfam" id="PF00621">
    <property type="entry name" value="RhoGEF"/>
    <property type="match status" value="1"/>
</dbReference>
<dbReference type="CDD" id="cd00160">
    <property type="entry name" value="RhoGEF"/>
    <property type="match status" value="1"/>
</dbReference>
<evidence type="ECO:0000313" key="4">
    <source>
        <dbReference type="Proteomes" id="UP001233999"/>
    </source>
</evidence>
<dbReference type="CDD" id="cd01229">
    <property type="entry name" value="PH_Ect2"/>
    <property type="match status" value="1"/>
</dbReference>
<feature type="non-terminal residue" evidence="3">
    <location>
        <position position="776"/>
    </location>
</feature>
<dbReference type="SUPFAM" id="SSF50729">
    <property type="entry name" value="PH domain-like"/>
    <property type="match status" value="1"/>
</dbReference>
<reference evidence="3" key="2">
    <citation type="submission" date="2023-05" db="EMBL/GenBank/DDBJ databases">
        <authorList>
            <person name="Fouks B."/>
        </authorList>
    </citation>
    <scope>NUCLEOTIDE SEQUENCE</scope>
    <source>
        <strain evidence="3">Stay&amp;Tobe</strain>
        <tissue evidence="3">Testes</tissue>
    </source>
</reference>
<dbReference type="InterPro" id="IPR000219">
    <property type="entry name" value="DH_dom"/>
</dbReference>
<dbReference type="GO" id="GO:0005096">
    <property type="term" value="F:GTPase activator activity"/>
    <property type="evidence" value="ECO:0007669"/>
    <property type="project" value="InterPro"/>
</dbReference>
<accession>A0AAD7ZZZ0</accession>
<gene>
    <name evidence="3" type="ORF">L9F63_027933</name>
</gene>
<feature type="compositionally biased region" description="Polar residues" evidence="1">
    <location>
        <begin position="214"/>
        <end position="229"/>
    </location>
</feature>
<dbReference type="InterPro" id="IPR035899">
    <property type="entry name" value="DBL_dom_sf"/>
</dbReference>
<dbReference type="EMBL" id="JASPKZ010004750">
    <property type="protein sequence ID" value="KAJ9589806.1"/>
    <property type="molecule type" value="Genomic_DNA"/>
</dbReference>
<dbReference type="Proteomes" id="UP001233999">
    <property type="component" value="Unassembled WGS sequence"/>
</dbReference>
<dbReference type="PROSITE" id="PS00741">
    <property type="entry name" value="DH_1"/>
    <property type="match status" value="1"/>
</dbReference>
<evidence type="ECO:0000256" key="1">
    <source>
        <dbReference type="SAM" id="MobiDB-lite"/>
    </source>
</evidence>
<dbReference type="PROSITE" id="PS50010">
    <property type="entry name" value="DH_2"/>
    <property type="match status" value="1"/>
</dbReference>
<comment type="caution">
    <text evidence="3">The sequence shown here is derived from an EMBL/GenBank/DDBJ whole genome shotgun (WGS) entry which is preliminary data.</text>
</comment>
<proteinExistence type="predicted"/>
<evidence type="ECO:0000259" key="2">
    <source>
        <dbReference type="PROSITE" id="PS50010"/>
    </source>
</evidence>
<dbReference type="GO" id="GO:0007399">
    <property type="term" value="P:nervous system development"/>
    <property type="evidence" value="ECO:0007669"/>
    <property type="project" value="TreeGrafter"/>
</dbReference>
<dbReference type="InterPro" id="IPR026817">
    <property type="entry name" value="Ect2"/>
</dbReference>